<evidence type="ECO:0000256" key="1">
    <source>
        <dbReference type="SAM" id="Coils"/>
    </source>
</evidence>
<dbReference type="EMBL" id="FNHW01000005">
    <property type="protein sequence ID" value="SDN46865.1"/>
    <property type="molecule type" value="Genomic_DNA"/>
</dbReference>
<name>A0A1H0BMS8_9BACL</name>
<proteinExistence type="predicted"/>
<feature type="domain" description="Rok N-terminal oligomerisation" evidence="3">
    <location>
        <begin position="2"/>
        <end position="41"/>
    </location>
</feature>
<feature type="domain" description="Repressor Rok winged helix" evidence="2">
    <location>
        <begin position="104"/>
        <end position="159"/>
    </location>
</feature>
<dbReference type="OrthoDB" id="2452961at2"/>
<dbReference type="Proteomes" id="UP000199544">
    <property type="component" value="Unassembled WGS sequence"/>
</dbReference>
<evidence type="ECO:0000259" key="3">
    <source>
        <dbReference type="Pfam" id="PF26513"/>
    </source>
</evidence>
<dbReference type="Pfam" id="PF23159">
    <property type="entry name" value="WHD_Rok"/>
    <property type="match status" value="1"/>
</dbReference>
<dbReference type="Pfam" id="PF26513">
    <property type="entry name" value="Rok_N"/>
    <property type="match status" value="1"/>
</dbReference>
<keyword evidence="5" id="KW-1185">Reference proteome</keyword>
<gene>
    <name evidence="4" type="ORF">SAMN04488137_4568</name>
</gene>
<dbReference type="AlphaFoldDB" id="A0A1H0BMS8"/>
<reference evidence="5" key="1">
    <citation type="submission" date="2016-10" db="EMBL/GenBank/DDBJ databases">
        <authorList>
            <person name="Varghese N."/>
            <person name="Submissions S."/>
        </authorList>
    </citation>
    <scope>NUCLEOTIDE SEQUENCE [LARGE SCALE GENOMIC DNA]</scope>
    <source>
        <strain evidence="5">CGMCC 1.6854</strain>
    </source>
</reference>
<organism evidence="4 5">
    <name type="scientific">Fictibacillus solisalsi</name>
    <dbReference type="NCBI Taxonomy" id="459525"/>
    <lineage>
        <taxon>Bacteria</taxon>
        <taxon>Bacillati</taxon>
        <taxon>Bacillota</taxon>
        <taxon>Bacilli</taxon>
        <taxon>Bacillales</taxon>
        <taxon>Fictibacillaceae</taxon>
        <taxon>Fictibacillus</taxon>
    </lineage>
</organism>
<keyword evidence="1" id="KW-0175">Coiled coil</keyword>
<sequence length="177" mass="19938">MSFEKEALLYRLQMMEEKERSYLKELQRERQDIYDRLRELDHKLSQEVELLASEENITDAAVVPQVPEVIDQEKEAVSEVVDSLPSASGGAAEAAAKSKISNTQAVKNILKENGANMSISQIKIELIDKYGLKPSNLSQLLYKLKTDTDEIISPGRATYRYNGTSQVSQQEEMEVGL</sequence>
<dbReference type="InterPro" id="IPR058971">
    <property type="entry name" value="Rok_N_oligomerisation"/>
</dbReference>
<dbReference type="RefSeq" id="WP_090238632.1">
    <property type="nucleotide sequence ID" value="NZ_FNHW01000005.1"/>
</dbReference>
<feature type="coiled-coil region" evidence="1">
    <location>
        <begin position="12"/>
        <end position="43"/>
    </location>
</feature>
<evidence type="ECO:0000313" key="5">
    <source>
        <dbReference type="Proteomes" id="UP000199544"/>
    </source>
</evidence>
<evidence type="ECO:0000313" key="4">
    <source>
        <dbReference type="EMBL" id="SDN46865.1"/>
    </source>
</evidence>
<protein>
    <submittedName>
        <fullName evidence="4">Uncharacterized protein</fullName>
    </submittedName>
</protein>
<accession>A0A1H0BMS8</accession>
<evidence type="ECO:0000259" key="2">
    <source>
        <dbReference type="Pfam" id="PF23159"/>
    </source>
</evidence>
<dbReference type="InterPro" id="IPR056984">
    <property type="entry name" value="WH_Rok"/>
</dbReference>